<dbReference type="HAMAP" id="MF_03175">
    <property type="entry name" value="MetAP_2_euk"/>
    <property type="match status" value="1"/>
</dbReference>
<feature type="binding site" evidence="8">
    <location>
        <position position="333"/>
    </location>
    <ligand>
        <name>substrate</name>
    </ligand>
</feature>
<keyword evidence="6 8" id="KW-0479">Metal-binding</keyword>
<keyword evidence="7 8" id="KW-0378">Hydrolase</keyword>
<evidence type="ECO:0000256" key="1">
    <source>
        <dbReference type="ARBA" id="ARBA00000294"/>
    </source>
</evidence>
<dbReference type="Gene3D" id="1.10.10.10">
    <property type="entry name" value="Winged helix-like DNA-binding domain superfamily/Winged helix DNA-binding domain"/>
    <property type="match status" value="1"/>
</dbReference>
<dbReference type="InterPro" id="IPR036390">
    <property type="entry name" value="WH_DNA-bd_sf"/>
</dbReference>
<feature type="binding site" evidence="8">
    <location>
        <position position="256"/>
    </location>
    <ligand>
        <name>a divalent metal cation</name>
        <dbReference type="ChEBI" id="CHEBI:60240"/>
        <label>1</label>
    </ligand>
</feature>
<feature type="compositionally biased region" description="Low complexity" evidence="10">
    <location>
        <begin position="14"/>
        <end position="24"/>
    </location>
</feature>
<dbReference type="SUPFAM" id="SSF55920">
    <property type="entry name" value="Creatinase/aminopeptidase"/>
    <property type="match status" value="1"/>
</dbReference>
<comment type="cofactor">
    <cofactor evidence="8">
        <name>Co(2+)</name>
        <dbReference type="ChEBI" id="CHEBI:48828"/>
    </cofactor>
    <cofactor evidence="8">
        <name>Zn(2+)</name>
        <dbReference type="ChEBI" id="CHEBI:29105"/>
    </cofactor>
    <cofactor evidence="8">
        <name>Mn(2+)</name>
        <dbReference type="ChEBI" id="CHEBI:29035"/>
    </cofactor>
    <cofactor evidence="8">
        <name>Fe(2+)</name>
        <dbReference type="ChEBI" id="CHEBI:29033"/>
    </cofactor>
    <text evidence="8">Binds 2 divalent metal cations per subunit. Has a high-affinity and a low affinity metal-binding site. The true nature of the physiological cofactor is under debate. The enzyme is active with cobalt, zinc, manganese or divalent iron ions. Most likely, methionine aminopeptidases function as mononuclear Fe(2+)-metalloproteases under physiological conditions, and the catalytically relevant metal-binding site has been assigned to the histidine-containing high-affinity site.</text>
</comment>
<comment type="cofactor">
    <cofactor evidence="2">
        <name>Mn(2+)</name>
        <dbReference type="ChEBI" id="CHEBI:29035"/>
    </cofactor>
</comment>
<feature type="region of interest" description="Disordered" evidence="10">
    <location>
        <begin position="1"/>
        <end position="120"/>
    </location>
</feature>
<dbReference type="InterPro" id="IPR002468">
    <property type="entry name" value="Pept_M24A_MAP2"/>
</dbReference>
<dbReference type="InterPro" id="IPR036388">
    <property type="entry name" value="WH-like_DNA-bd_sf"/>
</dbReference>
<dbReference type="PANTHER" id="PTHR45777">
    <property type="entry name" value="METHIONINE AMINOPEPTIDASE 2"/>
    <property type="match status" value="1"/>
</dbReference>
<feature type="binding site" evidence="8">
    <location>
        <position position="256"/>
    </location>
    <ligand>
        <name>a divalent metal cation</name>
        <dbReference type="ChEBI" id="CHEBI:60240"/>
        <label>2</label>
        <note>catalytic</note>
    </ligand>
</feature>
<dbReference type="InterPro" id="IPR001714">
    <property type="entry name" value="Pept_M24_MAP"/>
</dbReference>
<keyword evidence="4 8" id="KW-0031">Aminopeptidase</keyword>
<comment type="function">
    <text evidence="8 9">Cotranslationally removes the N-terminal methionine from nascent proteins. The N-terminal methionine is often cleaved when the second residue in the primary sequence is small and uncharged (Met-Ala-, Cys, Gly, Pro, Ser, Thr, or Val).</text>
</comment>
<keyword evidence="5 8" id="KW-0645">Protease</keyword>
<feature type="binding site" evidence="8">
    <location>
        <position position="325"/>
    </location>
    <ligand>
        <name>a divalent metal cation</name>
        <dbReference type="ChEBI" id="CHEBI:60240"/>
        <label>2</label>
        <note>catalytic</note>
    </ligand>
</feature>
<dbReference type="GO" id="GO:0046872">
    <property type="term" value="F:metal ion binding"/>
    <property type="evidence" value="ECO:0007669"/>
    <property type="project" value="UniProtKB-UniRule"/>
</dbReference>
<evidence type="ECO:0000256" key="4">
    <source>
        <dbReference type="ARBA" id="ARBA00022438"/>
    </source>
</evidence>
<comment type="catalytic activity">
    <reaction evidence="1 8 9">
        <text>Release of N-terminal amino acids, preferentially methionine, from peptides and arylamides.</text>
        <dbReference type="EC" id="3.4.11.18"/>
    </reaction>
</comment>
<evidence type="ECO:0000259" key="11">
    <source>
        <dbReference type="Pfam" id="PF00557"/>
    </source>
</evidence>
<reference evidence="12" key="1">
    <citation type="submission" date="2020-12" db="EMBL/GenBank/DDBJ databases">
        <authorList>
            <person name="Iha C."/>
        </authorList>
    </citation>
    <scope>NUCLEOTIDE SEQUENCE</scope>
</reference>
<feature type="compositionally biased region" description="Basic and acidic residues" evidence="10">
    <location>
        <begin position="84"/>
        <end position="94"/>
    </location>
</feature>
<comment type="similarity">
    <text evidence="8">Belongs to the peptidase M24A family. Methionine aminopeptidase eukaryotic type 2 subfamily.</text>
</comment>
<evidence type="ECO:0000256" key="8">
    <source>
        <dbReference type="HAMAP-Rule" id="MF_03175"/>
    </source>
</evidence>
<dbReference type="PROSITE" id="PS01202">
    <property type="entry name" value="MAP_2"/>
    <property type="match status" value="1"/>
</dbReference>
<dbReference type="InterPro" id="IPR050247">
    <property type="entry name" value="Met_Aminopeptidase_Type2"/>
</dbReference>
<dbReference type="CDD" id="cd01088">
    <property type="entry name" value="MetAP2"/>
    <property type="match status" value="1"/>
</dbReference>
<feature type="compositionally biased region" description="Basic residues" evidence="10">
    <location>
        <begin position="41"/>
        <end position="52"/>
    </location>
</feature>
<dbReference type="GO" id="GO:0005737">
    <property type="term" value="C:cytoplasm"/>
    <property type="evidence" value="ECO:0007669"/>
    <property type="project" value="UniProtKB-SubCell"/>
</dbReference>
<keyword evidence="8" id="KW-0963">Cytoplasm</keyword>
<sequence length="472" mass="52113">MPAAKDPNAAEESPSLGLPAPDGAGPSGGDDHKASDGLSKAQKKRQKKKQAAARKNAGGSSVPADGEGLEDEGKVTDNDAAPSEVKEGKDGDMLKKKKKKRKPKTSQTCTQTDPPTIPVKDLFVDGKFPEGEWQSYGADNVWREKSDEMQRRVELQEDMINDARQAAEVHRQVRQYMQGYIKPGMTMVHICETLEDMVRKLIAENGLDAGIAFPTGCSLNHVAAHWTPNTGDKTVIEYDDVMKLDFGTHVNGRIIDCAYTHTFNPMFDPLLEAVREATNTGIRETGIDVRLCDVGAAIQEVMESHEVEIRGKTYQVRCVRNLNGHSVAHYLVHGANSVPIVKGGEATRMEEGEFYAIETFGTTGRGRVVDDLECSHYLKNGAMGYVPLRMPRAKQLLHTINTHFGTLGFCRRYLDRLGETKYLMALRNLCDSGIIDACPPLCDTKGSYVAQFEHTVYLHPTKKEVLSRGDDY</sequence>
<feature type="binding site" evidence="8">
    <location>
        <position position="358"/>
    </location>
    <ligand>
        <name>a divalent metal cation</name>
        <dbReference type="ChEBI" id="CHEBI:60240"/>
        <label>2</label>
        <note>catalytic</note>
    </ligand>
</feature>
<feature type="binding site" evidence="8">
    <location>
        <position position="453"/>
    </location>
    <ligand>
        <name>a divalent metal cation</name>
        <dbReference type="ChEBI" id="CHEBI:60240"/>
        <label>1</label>
    </ligand>
</feature>
<gene>
    <name evidence="12" type="ORF">OSTQU699_LOCUS4363</name>
</gene>
<evidence type="ECO:0000256" key="7">
    <source>
        <dbReference type="ARBA" id="ARBA00022801"/>
    </source>
</evidence>
<dbReference type="Proteomes" id="UP000708148">
    <property type="component" value="Unassembled WGS sequence"/>
</dbReference>
<feature type="binding site" evidence="8">
    <location>
        <position position="245"/>
    </location>
    <ligand>
        <name>a divalent metal cation</name>
        <dbReference type="ChEBI" id="CHEBI:60240"/>
        <label>1</label>
    </ligand>
</feature>
<feature type="compositionally biased region" description="Polar residues" evidence="10">
    <location>
        <begin position="105"/>
        <end position="114"/>
    </location>
</feature>
<dbReference type="EMBL" id="CAJHUC010000936">
    <property type="protein sequence ID" value="CAD7699004.1"/>
    <property type="molecule type" value="Genomic_DNA"/>
</dbReference>
<accession>A0A8S1J659</accession>
<dbReference type="PANTHER" id="PTHR45777:SF2">
    <property type="entry name" value="METHIONINE AMINOPEPTIDASE 2"/>
    <property type="match status" value="1"/>
</dbReference>
<dbReference type="GO" id="GO:0070006">
    <property type="term" value="F:metalloaminopeptidase activity"/>
    <property type="evidence" value="ECO:0007669"/>
    <property type="project" value="UniProtKB-UniRule"/>
</dbReference>
<dbReference type="EC" id="3.4.11.18" evidence="8"/>
<protein>
    <recommendedName>
        <fullName evidence="8">Methionine aminopeptidase 2</fullName>
        <shortName evidence="8">MAP 2</shortName>
        <shortName evidence="8">MetAP 2</shortName>
        <ecNumber evidence="8">3.4.11.18</ecNumber>
    </recommendedName>
    <alternativeName>
        <fullName evidence="8">Peptidase M</fullName>
    </alternativeName>
</protein>
<evidence type="ECO:0000256" key="9">
    <source>
        <dbReference type="RuleBase" id="RU003653"/>
    </source>
</evidence>
<evidence type="ECO:0000313" key="13">
    <source>
        <dbReference type="Proteomes" id="UP000708148"/>
    </source>
</evidence>
<dbReference type="GO" id="GO:0004239">
    <property type="term" value="F:initiator methionyl aminopeptidase activity"/>
    <property type="evidence" value="ECO:0007669"/>
    <property type="project" value="UniProtKB-UniRule"/>
</dbReference>
<dbReference type="AlphaFoldDB" id="A0A8S1J659"/>
<dbReference type="SUPFAM" id="SSF46785">
    <property type="entry name" value="Winged helix' DNA-binding domain"/>
    <property type="match status" value="1"/>
</dbReference>
<keyword evidence="13" id="KW-1185">Reference proteome</keyword>
<name>A0A8S1J659_9CHLO</name>
<dbReference type="NCBIfam" id="TIGR00501">
    <property type="entry name" value="met_pdase_II"/>
    <property type="match status" value="1"/>
</dbReference>
<dbReference type="InterPro" id="IPR036005">
    <property type="entry name" value="Creatinase/aminopeptidase-like"/>
</dbReference>
<proteinExistence type="inferred from homology"/>
<dbReference type="PRINTS" id="PR00599">
    <property type="entry name" value="MAPEPTIDASE"/>
</dbReference>
<feature type="binding site" evidence="8">
    <location>
        <position position="225"/>
    </location>
    <ligand>
        <name>substrate</name>
    </ligand>
</feature>
<evidence type="ECO:0000313" key="12">
    <source>
        <dbReference type="EMBL" id="CAD7699004.1"/>
    </source>
</evidence>
<dbReference type="InterPro" id="IPR000994">
    <property type="entry name" value="Pept_M24"/>
</dbReference>
<comment type="caution">
    <text evidence="12">The sequence shown here is derived from an EMBL/GenBank/DDBJ whole genome shotgun (WGS) entry which is preliminary data.</text>
</comment>
<feature type="binding site" evidence="8">
    <location>
        <position position="453"/>
    </location>
    <ligand>
        <name>a divalent metal cation</name>
        <dbReference type="ChEBI" id="CHEBI:60240"/>
        <label>2</label>
        <note>catalytic</note>
    </ligand>
</feature>
<feature type="domain" description="Peptidase M24" evidence="11">
    <location>
        <begin position="163"/>
        <end position="359"/>
    </location>
</feature>
<feature type="compositionally biased region" description="Basic residues" evidence="10">
    <location>
        <begin position="95"/>
        <end position="104"/>
    </location>
</feature>
<evidence type="ECO:0000256" key="6">
    <source>
        <dbReference type="ARBA" id="ARBA00022723"/>
    </source>
</evidence>
<evidence type="ECO:0000256" key="3">
    <source>
        <dbReference type="ARBA" id="ARBA00001954"/>
    </source>
</evidence>
<comment type="subcellular location">
    <subcellularLocation>
        <location evidence="8">Cytoplasm</location>
    </subcellularLocation>
</comment>
<dbReference type="InterPro" id="IPR018349">
    <property type="entry name" value="Pept_M24A_MAP2_BS"/>
</dbReference>
<dbReference type="OrthoDB" id="7848262at2759"/>
<organism evidence="12 13">
    <name type="scientific">Ostreobium quekettii</name>
    <dbReference type="NCBI Taxonomy" id="121088"/>
    <lineage>
        <taxon>Eukaryota</taxon>
        <taxon>Viridiplantae</taxon>
        <taxon>Chlorophyta</taxon>
        <taxon>core chlorophytes</taxon>
        <taxon>Ulvophyceae</taxon>
        <taxon>TCBD clade</taxon>
        <taxon>Bryopsidales</taxon>
        <taxon>Ostreobineae</taxon>
        <taxon>Ostreobiaceae</taxon>
        <taxon>Ostreobium</taxon>
    </lineage>
</organism>
<comment type="cofactor">
    <cofactor evidence="3">
        <name>Fe(2+)</name>
        <dbReference type="ChEBI" id="CHEBI:29033"/>
    </cofactor>
</comment>
<evidence type="ECO:0000256" key="10">
    <source>
        <dbReference type="SAM" id="MobiDB-lite"/>
    </source>
</evidence>
<evidence type="ECO:0000256" key="5">
    <source>
        <dbReference type="ARBA" id="ARBA00022670"/>
    </source>
</evidence>
<dbReference type="GO" id="GO:0006508">
    <property type="term" value="P:proteolysis"/>
    <property type="evidence" value="ECO:0007669"/>
    <property type="project" value="UniProtKB-KW"/>
</dbReference>
<dbReference type="Pfam" id="PF00557">
    <property type="entry name" value="Peptidase_M24"/>
    <property type="match status" value="1"/>
</dbReference>
<dbReference type="Gene3D" id="3.90.230.10">
    <property type="entry name" value="Creatinase/methionine aminopeptidase superfamily"/>
    <property type="match status" value="1"/>
</dbReference>
<evidence type="ECO:0000256" key="2">
    <source>
        <dbReference type="ARBA" id="ARBA00001936"/>
    </source>
</evidence>